<dbReference type="Proteomes" id="UP000235589">
    <property type="component" value="Chromosome"/>
</dbReference>
<protein>
    <submittedName>
        <fullName evidence="1">AbrB family transcriptional regulator</fullName>
    </submittedName>
</protein>
<keyword evidence="2" id="KW-1185">Reference proteome</keyword>
<dbReference type="InterPro" id="IPR037914">
    <property type="entry name" value="SpoVT-AbrB_sf"/>
</dbReference>
<dbReference type="AlphaFoldDB" id="A0A2K9NZI6"/>
<sequence>MKPTSVIRELDHYGRLVIPSEMRRVLGQSDDEKIRVEIYTLDNKIFIQRVTPCCAFCDREDNLVEYRGKMICKYCLNDLTKQI</sequence>
<dbReference type="GeneID" id="98061682"/>
<reference evidence="1 2" key="1">
    <citation type="submission" date="2017-04" db="EMBL/GenBank/DDBJ databases">
        <title>Monoglobus pectinilyticus 14 draft genome.</title>
        <authorList>
            <person name="Kim C."/>
            <person name="Rosendale D.I."/>
            <person name="Kelly W.J."/>
            <person name="Tannock G.W."/>
            <person name="Patchett M.L."/>
            <person name="Jordens J.Z."/>
        </authorList>
    </citation>
    <scope>NUCLEOTIDE SEQUENCE [LARGE SCALE GENOMIC DNA]</scope>
    <source>
        <strain evidence="1 2">14</strain>
    </source>
</reference>
<gene>
    <name evidence="1" type="ORF">B9O19_00253</name>
</gene>
<dbReference type="KEGG" id="mpec:B9O19_00253"/>
<dbReference type="EMBL" id="CP020991">
    <property type="protein sequence ID" value="AUO18437.1"/>
    <property type="molecule type" value="Genomic_DNA"/>
</dbReference>
<dbReference type="RefSeq" id="WP_102364736.1">
    <property type="nucleotide sequence ID" value="NZ_CP020991.1"/>
</dbReference>
<organism evidence="1 2">
    <name type="scientific">Monoglobus pectinilyticus</name>
    <dbReference type="NCBI Taxonomy" id="1981510"/>
    <lineage>
        <taxon>Bacteria</taxon>
        <taxon>Bacillati</taxon>
        <taxon>Bacillota</taxon>
        <taxon>Clostridia</taxon>
        <taxon>Monoglobales</taxon>
        <taxon>Monoglobaceae</taxon>
        <taxon>Monoglobus</taxon>
    </lineage>
</organism>
<dbReference type="OrthoDB" id="9782993at2"/>
<dbReference type="SUPFAM" id="SSF89447">
    <property type="entry name" value="AbrB/MazE/MraZ-like"/>
    <property type="match status" value="1"/>
</dbReference>
<evidence type="ECO:0000313" key="1">
    <source>
        <dbReference type="EMBL" id="AUO18437.1"/>
    </source>
</evidence>
<evidence type="ECO:0000313" key="2">
    <source>
        <dbReference type="Proteomes" id="UP000235589"/>
    </source>
</evidence>
<proteinExistence type="predicted"/>
<name>A0A2K9NZI6_9FIRM</name>
<accession>A0A2K9NZI6</accession>
<dbReference type="Gene3D" id="2.10.260.10">
    <property type="match status" value="1"/>
</dbReference>